<dbReference type="Proteomes" id="UP000030023">
    <property type="component" value="Unassembled WGS sequence"/>
</dbReference>
<sequence>MENTSKTVEYREVKNGKQSFFDGGLAQFIGYLILGIIVTCITFGICYPWSFTMIYNWQINTLL</sequence>
<name>A0ABR4XNV9_9LACO</name>
<dbReference type="EMBL" id="AXCV01000573">
    <property type="protein sequence ID" value="KGO22254.1"/>
    <property type="molecule type" value="Genomic_DNA"/>
</dbReference>
<keyword evidence="1" id="KW-0472">Membrane</keyword>
<gene>
    <name evidence="2" type="ORF">Q757_09405</name>
</gene>
<proteinExistence type="predicted"/>
<evidence type="ECO:0000256" key="1">
    <source>
        <dbReference type="SAM" id="Phobius"/>
    </source>
</evidence>
<keyword evidence="3" id="KW-1185">Reference proteome</keyword>
<feature type="transmembrane region" description="Helical" evidence="1">
    <location>
        <begin position="28"/>
        <end position="49"/>
    </location>
</feature>
<evidence type="ECO:0000313" key="3">
    <source>
        <dbReference type="Proteomes" id="UP000030023"/>
    </source>
</evidence>
<organism evidence="2 3">
    <name type="scientific">Oenococcus alcoholitolerans</name>
    <dbReference type="NCBI Taxonomy" id="931074"/>
    <lineage>
        <taxon>Bacteria</taxon>
        <taxon>Bacillati</taxon>
        <taxon>Bacillota</taxon>
        <taxon>Bacilli</taxon>
        <taxon>Lactobacillales</taxon>
        <taxon>Lactobacillaceae</taxon>
        <taxon>Oenococcus</taxon>
    </lineage>
</organism>
<protein>
    <submittedName>
        <fullName evidence="2">Uncharacterized protein</fullName>
    </submittedName>
</protein>
<comment type="caution">
    <text evidence="2">The sequence shown here is derived from an EMBL/GenBank/DDBJ whole genome shotgun (WGS) entry which is preliminary data.</text>
</comment>
<keyword evidence="1" id="KW-0812">Transmembrane</keyword>
<accession>A0ABR4XNV9</accession>
<evidence type="ECO:0000313" key="2">
    <source>
        <dbReference type="EMBL" id="KGO22254.1"/>
    </source>
</evidence>
<keyword evidence="1" id="KW-1133">Transmembrane helix</keyword>
<reference evidence="2 3" key="1">
    <citation type="journal article" date="2014" name="Antonie Van Leeuwenhoek">
        <title>Oenococcus alcoholitolerans sp. nov., a lactic acid bacteria isolated from cachaca and ethanol fermentation processes.</title>
        <authorList>
            <person name="Badotti F."/>
            <person name="Moreira A.P."/>
            <person name="Tonon L.A."/>
            <person name="de Lucena B.T."/>
            <person name="Gomes Fde C."/>
            <person name="Kruger R."/>
            <person name="Thompson C.C."/>
            <person name="de Morais M.A.Jr."/>
            <person name="Rosa C.A."/>
            <person name="Thompson F.L."/>
        </authorList>
    </citation>
    <scope>NUCLEOTIDE SEQUENCE [LARGE SCALE GENOMIC DNA]</scope>
    <source>
        <strain evidence="2 3">UFRJ-M7.2.18</strain>
    </source>
</reference>